<gene>
    <name evidence="2" type="ordered locus">DvMF_1834</name>
</gene>
<name>B8DMD4_NITV9</name>
<dbReference type="EMBL" id="CP001197">
    <property type="protein sequence ID" value="ACL08778.1"/>
    <property type="molecule type" value="Genomic_DNA"/>
</dbReference>
<organism evidence="2">
    <name type="scientific">Nitratidesulfovibrio vulgaris (strain DSM 19637 / Miyazaki F)</name>
    <name type="common">Desulfovibrio vulgaris</name>
    <dbReference type="NCBI Taxonomy" id="883"/>
    <lineage>
        <taxon>Bacteria</taxon>
        <taxon>Pseudomonadati</taxon>
        <taxon>Thermodesulfobacteriota</taxon>
        <taxon>Desulfovibrionia</taxon>
        <taxon>Desulfovibrionales</taxon>
        <taxon>Desulfovibrionaceae</taxon>
        <taxon>Nitratidesulfovibrio</taxon>
    </lineage>
</organism>
<dbReference type="Gene3D" id="3.90.550.10">
    <property type="entry name" value="Spore Coat Polysaccharide Biosynthesis Protein SpsA, Chain A"/>
    <property type="match status" value="1"/>
</dbReference>
<dbReference type="InterPro" id="IPR050793">
    <property type="entry name" value="CMP-NeuNAc_synthase"/>
</dbReference>
<dbReference type="AlphaFoldDB" id="B8DMD4"/>
<dbReference type="Pfam" id="PF02348">
    <property type="entry name" value="CTP_transf_3"/>
    <property type="match status" value="1"/>
</dbReference>
<dbReference type="PANTHER" id="PTHR21485">
    <property type="entry name" value="HAD SUPERFAMILY MEMBERS CMAS AND KDSC"/>
    <property type="match status" value="1"/>
</dbReference>
<feature type="compositionally biased region" description="Basic and acidic residues" evidence="1">
    <location>
        <begin position="260"/>
        <end position="275"/>
    </location>
</feature>
<dbReference type="InterPro" id="IPR003329">
    <property type="entry name" value="Cytidylyl_trans"/>
</dbReference>
<feature type="region of interest" description="Disordered" evidence="1">
    <location>
        <begin position="402"/>
        <end position="424"/>
    </location>
</feature>
<feature type="region of interest" description="Disordered" evidence="1">
    <location>
        <begin position="241"/>
        <end position="275"/>
    </location>
</feature>
<keyword evidence="2" id="KW-0808">Transferase</keyword>
<evidence type="ECO:0000313" key="2">
    <source>
        <dbReference type="EMBL" id="ACL08778.1"/>
    </source>
</evidence>
<accession>B8DMD4</accession>
<evidence type="ECO:0000256" key="1">
    <source>
        <dbReference type="SAM" id="MobiDB-lite"/>
    </source>
</evidence>
<dbReference type="SUPFAM" id="SSF53448">
    <property type="entry name" value="Nucleotide-diphospho-sugar transferases"/>
    <property type="match status" value="1"/>
</dbReference>
<protein>
    <submittedName>
        <fullName evidence="2">Acylneuraminate cytidylyltransferase</fullName>
    </submittedName>
</protein>
<dbReference type="GO" id="GO:0008781">
    <property type="term" value="F:N-acylneuraminate cytidylyltransferase activity"/>
    <property type="evidence" value="ECO:0007669"/>
    <property type="project" value="TreeGrafter"/>
</dbReference>
<keyword evidence="2" id="KW-0548">Nucleotidyltransferase</keyword>
<sequence>MSARHPLSPAQPGAPHLPDQAIMPAEQCVLAVTESWLGRADSGVRRVLAHGLPSSVLYDWIVDCGQVRHQHLCDPARRDVNIPRTEWDVVAVIAARGGSRGVPRKALRTVGGVPLIARAVAACRSVASITRVMVNTDCPDIAAAARAAGADVPFLRPAELATDEASPLDAWVYAQVWMLLVERRVSDFLLSVSATHPCLHPDEMRRAVDRLAAANRPSLQTVARLPAVSLEFLTPDFRPLDGGPALTKGDGANESGPEDGCPRHGRPENGHPDDERFLQCGAFSITCNRPYYHVQPWFRQYMTDIPAPPAEPLAHVLSPRQGVDIDEPWDLATCRLLLDGDDPFPACTPADVAAHGGAHHAAGNDGTDARPGVPAAPVTPGIEDMADPADLACVVVLPPEGLEPPGAPDVPNVPNAPDMTDAPEDAEGTDGPYLRIAGIPAPCRVLDAVRAALPHVPLAVCGEGAMARAVAHRYGLDLLPLPQILAQRRAAWPVPLLNAGDLAAASAAWPDIVTHAPEVSGRDILCIDGRAALLDAATVRAFVGSARVAVAAADAGCGLPACSVSPAPMHPAHLKRVDAAGSVLSAPGVPARRQNLPGALCRDGALTLLRVGGGTTESSTEGTADDAPGPHDSGPDESGVLPYRPIPIGRAQATLVASRLDAARGMALAVHDGHPDITAQAATGNTA</sequence>
<reference evidence="2" key="1">
    <citation type="submission" date="2008-10" db="EMBL/GenBank/DDBJ databases">
        <title>Complete sequence of Desulfovibrio vulgaris str. 'Miyazaki F'.</title>
        <authorList>
            <person name="Lucas S."/>
            <person name="Copeland A."/>
            <person name="Lapidus A."/>
            <person name="Glavina del Rio T."/>
            <person name="Dalin E."/>
            <person name="Tice H."/>
            <person name="Bruce D."/>
            <person name="Goodwin L."/>
            <person name="Pitluck S."/>
            <person name="Sims D."/>
            <person name="Brettin T."/>
            <person name="Detter J.C."/>
            <person name="Han C."/>
            <person name="Larimer F."/>
            <person name="Land M."/>
            <person name="Hauser L."/>
            <person name="Kyrpides N."/>
            <person name="Mikhailova N."/>
            <person name="Hazen T.C."/>
            <person name="Richardson P."/>
        </authorList>
    </citation>
    <scope>NUCLEOTIDE SEQUENCE</scope>
    <source>
        <strain evidence="2">Miyazaki F</strain>
    </source>
</reference>
<dbReference type="KEGG" id="dvm:DvMF_1834"/>
<dbReference type="STRING" id="883.DvMF_1834"/>
<dbReference type="HOGENOM" id="CLU_400498_0_0_7"/>
<feature type="region of interest" description="Disordered" evidence="1">
    <location>
        <begin position="612"/>
        <end position="642"/>
    </location>
</feature>
<proteinExistence type="predicted"/>
<dbReference type="eggNOG" id="COG1083">
    <property type="taxonomic scope" value="Bacteria"/>
</dbReference>
<dbReference type="InterPro" id="IPR029044">
    <property type="entry name" value="Nucleotide-diphossugar_trans"/>
</dbReference>
<dbReference type="PANTHER" id="PTHR21485:SF3">
    <property type="entry name" value="N-ACYLNEURAMINATE CYTIDYLYLTRANSFERASE"/>
    <property type="match status" value="1"/>
</dbReference>
<dbReference type="OrthoDB" id="9805604at2"/>